<evidence type="ECO:0000256" key="2">
    <source>
        <dbReference type="ARBA" id="ARBA00023315"/>
    </source>
</evidence>
<dbReference type="PROSITE" id="PS51186">
    <property type="entry name" value="GNAT"/>
    <property type="match status" value="1"/>
</dbReference>
<keyword evidence="2" id="KW-0012">Acyltransferase</keyword>
<feature type="domain" description="N-acetyltransferase" evidence="4">
    <location>
        <begin position="185"/>
        <end position="337"/>
    </location>
</feature>
<dbReference type="Proteomes" id="UP000836788">
    <property type="component" value="Chromosome 2"/>
</dbReference>
<dbReference type="Gene3D" id="3.40.630.30">
    <property type="match status" value="1"/>
</dbReference>
<dbReference type="CDD" id="cd04301">
    <property type="entry name" value="NAT_SF"/>
    <property type="match status" value="1"/>
</dbReference>
<dbReference type="InterPro" id="IPR016181">
    <property type="entry name" value="Acyl_CoA_acyltransferase"/>
</dbReference>
<protein>
    <recommendedName>
        <fullName evidence="4">N-acetyltransferase domain-containing protein</fullName>
    </recommendedName>
</protein>
<proteinExistence type="predicted"/>
<evidence type="ECO:0000256" key="3">
    <source>
        <dbReference type="SAM" id="MobiDB-lite"/>
    </source>
</evidence>
<dbReference type="InterPro" id="IPR050680">
    <property type="entry name" value="YpeA/RimI_acetyltransf"/>
</dbReference>
<name>A0A8J9X4C0_PHATR</name>
<keyword evidence="1" id="KW-0808">Transferase</keyword>
<dbReference type="Pfam" id="PF00583">
    <property type="entry name" value="Acetyltransf_1"/>
    <property type="match status" value="1"/>
</dbReference>
<sequence>MTASQYVTLISFSPHVRYLCLLSLSWLSVTSHGFALSHNTLKRFAPNKALCSPPTRLDLISLVNFRDEITFFDKTDDERCCINRQGEFRPQKGDVFELALAEETDLPDVSRFIVTSFGADAIRVSQDMSTFEGMLMRPAVELVNGYSGIVAFAEVLAGLRSRLKTRIANGSDLSLPELKGRSRTEQISEATNDSIVLVLGRRHAGNDWHIDVIASVELRLQLCDAKIPFSLPWLDRIERTAASWIGLGKNHARDLQPYLGNLCVAERYRGRGIGRALVRCVEDISKTKWGYSRIYLHVDKDNAAALNLYQEEGYRDVGLRWKPFWAGKAVDIGYYVKGLNRKERKEYKASLSIDKKENKSDANTVEGKLKRSDITR</sequence>
<dbReference type="EMBL" id="OU594943">
    <property type="protein sequence ID" value="CAG9284883.1"/>
    <property type="molecule type" value="Genomic_DNA"/>
</dbReference>
<gene>
    <name evidence="5" type="ORF">PTTT1_LOCUS27304</name>
</gene>
<evidence type="ECO:0000259" key="4">
    <source>
        <dbReference type="PROSITE" id="PS51186"/>
    </source>
</evidence>
<dbReference type="InterPro" id="IPR000182">
    <property type="entry name" value="GNAT_dom"/>
</dbReference>
<dbReference type="SUPFAM" id="SSF55729">
    <property type="entry name" value="Acyl-CoA N-acyltransferases (Nat)"/>
    <property type="match status" value="1"/>
</dbReference>
<accession>A0A8J9X4C0</accession>
<dbReference type="AlphaFoldDB" id="A0A8J9X4C0"/>
<evidence type="ECO:0000256" key="1">
    <source>
        <dbReference type="ARBA" id="ARBA00022679"/>
    </source>
</evidence>
<evidence type="ECO:0000313" key="5">
    <source>
        <dbReference type="EMBL" id="CAG9284883.1"/>
    </source>
</evidence>
<reference evidence="5" key="1">
    <citation type="submission" date="2022-02" db="EMBL/GenBank/DDBJ databases">
        <authorList>
            <person name="Giguere J D."/>
        </authorList>
    </citation>
    <scope>NUCLEOTIDE SEQUENCE</scope>
    <source>
        <strain evidence="5">CCAP 1055/1</strain>
    </source>
</reference>
<feature type="region of interest" description="Disordered" evidence="3">
    <location>
        <begin position="356"/>
        <end position="376"/>
    </location>
</feature>
<organism evidence="5">
    <name type="scientific">Phaeodactylum tricornutum</name>
    <name type="common">Diatom</name>
    <dbReference type="NCBI Taxonomy" id="2850"/>
    <lineage>
        <taxon>Eukaryota</taxon>
        <taxon>Sar</taxon>
        <taxon>Stramenopiles</taxon>
        <taxon>Ochrophyta</taxon>
        <taxon>Bacillariophyta</taxon>
        <taxon>Bacillariophyceae</taxon>
        <taxon>Bacillariophycidae</taxon>
        <taxon>Naviculales</taxon>
        <taxon>Phaeodactylaceae</taxon>
        <taxon>Phaeodactylum</taxon>
    </lineage>
</organism>
<dbReference type="PANTHER" id="PTHR43420">
    <property type="entry name" value="ACETYLTRANSFERASE"/>
    <property type="match status" value="1"/>
</dbReference>
<dbReference type="GO" id="GO:0016747">
    <property type="term" value="F:acyltransferase activity, transferring groups other than amino-acyl groups"/>
    <property type="evidence" value="ECO:0007669"/>
    <property type="project" value="InterPro"/>
</dbReference>
<feature type="compositionally biased region" description="Basic and acidic residues" evidence="3">
    <location>
        <begin position="367"/>
        <end position="376"/>
    </location>
</feature>